<keyword evidence="5" id="KW-1185">Reference proteome</keyword>
<dbReference type="Gene3D" id="3.40.50.720">
    <property type="entry name" value="NAD(P)-binding Rossmann-like Domain"/>
    <property type="match status" value="1"/>
</dbReference>
<dbReference type="PANTHER" id="PTHR43060">
    <property type="entry name" value="3-HYDROXYISOBUTYRATE DEHYDROGENASE-LIKE 1, MITOCHONDRIAL-RELATED"/>
    <property type="match status" value="1"/>
</dbReference>
<reference evidence="4 5" key="1">
    <citation type="submission" date="2021-07" db="EMBL/GenBank/DDBJ databases">
        <title>Actinomadura sp. PM05-2 isolated from lichen.</title>
        <authorList>
            <person name="Somphong A."/>
            <person name="Phongsopitanun W."/>
            <person name="Tanasupawat S."/>
            <person name="Peongsungnone V."/>
        </authorList>
    </citation>
    <scope>NUCLEOTIDE SEQUENCE [LARGE SCALE GENOMIC DNA]</scope>
    <source>
        <strain evidence="4 5">PM05-2</strain>
    </source>
</reference>
<gene>
    <name evidence="4" type="ORF">K1Y72_07325</name>
</gene>
<evidence type="ECO:0000256" key="2">
    <source>
        <dbReference type="ARBA" id="ARBA00023002"/>
    </source>
</evidence>
<dbReference type="InterPro" id="IPR008927">
    <property type="entry name" value="6-PGluconate_DH-like_C_sf"/>
</dbReference>
<name>A0ABS7FRJ9_9ACTN</name>
<dbReference type="Pfam" id="PF03446">
    <property type="entry name" value="NAD_binding_2"/>
    <property type="match status" value="1"/>
</dbReference>
<organism evidence="4 5">
    <name type="scientific">Actinomadura parmotrematis</name>
    <dbReference type="NCBI Taxonomy" id="2864039"/>
    <lineage>
        <taxon>Bacteria</taxon>
        <taxon>Bacillati</taxon>
        <taxon>Actinomycetota</taxon>
        <taxon>Actinomycetes</taxon>
        <taxon>Streptosporangiales</taxon>
        <taxon>Thermomonosporaceae</taxon>
        <taxon>Actinomadura</taxon>
    </lineage>
</organism>
<comment type="similarity">
    <text evidence="1">Belongs to the HIBADH-related family.</text>
</comment>
<sequence>MTNIAFLGLGAMGAPMARRLVEAGHDVTVWNRTAAKAAPLRAAGAAVADGPAAAVRGAAVVVTMLSDPDAVRAVADAVVPALDAGTVWIEMSSIGPDAVRELAGRLPAGVRLVDAPVMGSVDMAAAGRLAILAGGDLDGTEKVLAELGTVRACGGVGAGAALKLVLIGAVIGGVAVVAEALAVADALGVDAATAREALLAGPMGGPAKRAFATGSHFTVALAAKDVALATAAADLPVLSAVHGALTARPELAGRDLSAIRPGA</sequence>
<dbReference type="Gene3D" id="1.10.1040.10">
    <property type="entry name" value="N-(1-d-carboxylethyl)-l-norvaline Dehydrogenase, domain 2"/>
    <property type="match status" value="1"/>
</dbReference>
<dbReference type="PROSITE" id="PS00895">
    <property type="entry name" value="3_HYDROXYISOBUT_DH"/>
    <property type="match status" value="1"/>
</dbReference>
<dbReference type="Proteomes" id="UP000774570">
    <property type="component" value="Unassembled WGS sequence"/>
</dbReference>
<dbReference type="InterPro" id="IPR006115">
    <property type="entry name" value="6PGDH_NADP-bd"/>
</dbReference>
<accession>A0ABS7FRJ9</accession>
<dbReference type="PIRSF" id="PIRSF000103">
    <property type="entry name" value="HIBADH"/>
    <property type="match status" value="1"/>
</dbReference>
<protein>
    <submittedName>
        <fullName evidence="4">NAD(P)-binding domain-containing protein</fullName>
    </submittedName>
</protein>
<evidence type="ECO:0000313" key="4">
    <source>
        <dbReference type="EMBL" id="MBW8482172.1"/>
    </source>
</evidence>
<comment type="caution">
    <text evidence="4">The sequence shown here is derived from an EMBL/GenBank/DDBJ whole genome shotgun (WGS) entry which is preliminary data.</text>
</comment>
<evidence type="ECO:0000313" key="5">
    <source>
        <dbReference type="Proteomes" id="UP000774570"/>
    </source>
</evidence>
<dbReference type="InterPro" id="IPR036291">
    <property type="entry name" value="NAD(P)-bd_dom_sf"/>
</dbReference>
<dbReference type="EMBL" id="JAIBOA010000004">
    <property type="protein sequence ID" value="MBW8482172.1"/>
    <property type="molecule type" value="Genomic_DNA"/>
</dbReference>
<feature type="domain" description="6-phosphogluconate dehydrogenase NADP-binding" evidence="3">
    <location>
        <begin position="3"/>
        <end position="147"/>
    </location>
</feature>
<dbReference type="RefSeq" id="WP_220164556.1">
    <property type="nucleotide sequence ID" value="NZ_JAIBOA010000004.1"/>
</dbReference>
<proteinExistence type="inferred from homology"/>
<dbReference type="InterPro" id="IPR002204">
    <property type="entry name" value="3-OH-isobutyrate_DH-rel_CS"/>
</dbReference>
<keyword evidence="2" id="KW-0560">Oxidoreductase</keyword>
<dbReference type="SUPFAM" id="SSF51735">
    <property type="entry name" value="NAD(P)-binding Rossmann-fold domains"/>
    <property type="match status" value="1"/>
</dbReference>
<evidence type="ECO:0000256" key="1">
    <source>
        <dbReference type="ARBA" id="ARBA00009080"/>
    </source>
</evidence>
<evidence type="ECO:0000259" key="3">
    <source>
        <dbReference type="Pfam" id="PF03446"/>
    </source>
</evidence>
<dbReference type="InterPro" id="IPR013328">
    <property type="entry name" value="6PGD_dom2"/>
</dbReference>
<dbReference type="SUPFAM" id="SSF48179">
    <property type="entry name" value="6-phosphogluconate dehydrogenase C-terminal domain-like"/>
    <property type="match status" value="1"/>
</dbReference>
<dbReference type="PANTHER" id="PTHR43060:SF15">
    <property type="entry name" value="3-HYDROXYISOBUTYRATE DEHYDROGENASE-LIKE 1, MITOCHONDRIAL-RELATED"/>
    <property type="match status" value="1"/>
</dbReference>
<dbReference type="InterPro" id="IPR015815">
    <property type="entry name" value="HIBADH-related"/>
</dbReference>